<evidence type="ECO:0000313" key="1">
    <source>
        <dbReference type="EMBL" id="OGG50017.1"/>
    </source>
</evidence>
<proteinExistence type="predicted"/>
<dbReference type="NCBIfam" id="TIGR02684">
    <property type="entry name" value="dnstrm_HI1420"/>
    <property type="match status" value="1"/>
</dbReference>
<sequence>MATSRSYQNSLLESLKDLREAEAYLNASLEENDPTLFLSALRNVAEAQGGVSKFSRRAKLNRESLYRMLSRRGNPQWDSLTRLLKVMGLRLSVGRKRRAS</sequence>
<dbReference type="Pfam" id="PF21716">
    <property type="entry name" value="dnstrm_HI1420"/>
    <property type="match status" value="1"/>
</dbReference>
<comment type="caution">
    <text evidence="1">The sequence shown here is derived from an EMBL/GenBank/DDBJ whole genome shotgun (WGS) entry which is preliminary data.</text>
</comment>
<accession>A0A1F6CLV5</accession>
<dbReference type="PANTHER" id="PTHR40275">
    <property type="entry name" value="SSL7038 PROTEIN"/>
    <property type="match status" value="1"/>
</dbReference>
<dbReference type="Proteomes" id="UP000178606">
    <property type="component" value="Unassembled WGS sequence"/>
</dbReference>
<dbReference type="PANTHER" id="PTHR40275:SF1">
    <property type="entry name" value="SSL7038 PROTEIN"/>
    <property type="match status" value="1"/>
</dbReference>
<dbReference type="AlphaFoldDB" id="A0A1F6CLV5"/>
<gene>
    <name evidence="1" type="ORF">A3F84_02300</name>
</gene>
<protein>
    <submittedName>
        <fullName evidence="1">Putative addiction module antidote protein</fullName>
    </submittedName>
</protein>
<name>A0A1F6CLV5_HANXR</name>
<organism evidence="1 2">
    <name type="scientific">Handelsmanbacteria sp. (strain RIFCSPLOWO2_12_FULL_64_10)</name>
    <dbReference type="NCBI Taxonomy" id="1817868"/>
    <lineage>
        <taxon>Bacteria</taxon>
        <taxon>Candidatus Handelsmaniibacteriota</taxon>
    </lineage>
</organism>
<dbReference type="InterPro" id="IPR014057">
    <property type="entry name" value="HI1420"/>
</dbReference>
<reference evidence="1 2" key="1">
    <citation type="journal article" date="2016" name="Nat. Commun.">
        <title>Thousands of microbial genomes shed light on interconnected biogeochemical processes in an aquifer system.</title>
        <authorList>
            <person name="Anantharaman K."/>
            <person name="Brown C.T."/>
            <person name="Hug L.A."/>
            <person name="Sharon I."/>
            <person name="Castelle C.J."/>
            <person name="Probst A.J."/>
            <person name="Thomas B.C."/>
            <person name="Singh A."/>
            <person name="Wilkins M.J."/>
            <person name="Karaoz U."/>
            <person name="Brodie E.L."/>
            <person name="Williams K.H."/>
            <person name="Hubbard S.S."/>
            <person name="Banfield J.F."/>
        </authorList>
    </citation>
    <scope>NUCLEOTIDE SEQUENCE [LARGE SCALE GENOMIC DNA]</scope>
    <source>
        <strain evidence="2">RIFCSPLOWO2_12_FULL_64_10</strain>
    </source>
</reference>
<evidence type="ECO:0000313" key="2">
    <source>
        <dbReference type="Proteomes" id="UP000178606"/>
    </source>
</evidence>
<dbReference type="EMBL" id="MFKF01000216">
    <property type="protein sequence ID" value="OGG50017.1"/>
    <property type="molecule type" value="Genomic_DNA"/>
</dbReference>